<gene>
    <name evidence="1" type="ORF">J8H85_07140</name>
</gene>
<sequence>MKNQLAIKLILTSLMFCSCKKKITNNYNENDFYKTQGLVIKVNKNFNNFEKKFSNNYVYAYRLDLSIPLIGYADSEFILKNHEPLVIMVNKKDSLDSFIAYRGILDKKRLTKFKGELKID</sequence>
<evidence type="ECO:0000313" key="1">
    <source>
        <dbReference type="EMBL" id="MBP0903598.1"/>
    </source>
</evidence>
<dbReference type="RefSeq" id="WP_209653985.1">
    <property type="nucleotide sequence ID" value="NZ_JAGJCB010000005.1"/>
</dbReference>
<dbReference type="Proteomes" id="UP000670776">
    <property type="component" value="Unassembled WGS sequence"/>
</dbReference>
<evidence type="ECO:0000313" key="2">
    <source>
        <dbReference type="Proteomes" id="UP000670776"/>
    </source>
</evidence>
<reference evidence="1 2" key="1">
    <citation type="submission" date="2021-04" db="EMBL/GenBank/DDBJ databases">
        <title>Mariniflexile gromovii gen. nov., sp. nov., a gliding bacterium isolated from the sea urchin Strongylocentrotus intermedius.</title>
        <authorList>
            <person name="Ko S."/>
            <person name="Le V."/>
            <person name="Ahn C.-Y."/>
            <person name="Oh H.-M."/>
        </authorList>
    </citation>
    <scope>NUCLEOTIDE SEQUENCE [LARGE SCALE GENOMIC DNA]</scope>
    <source>
        <strain evidence="1 2">KCTC 12570</strain>
    </source>
</reference>
<dbReference type="PROSITE" id="PS51257">
    <property type="entry name" value="PROKAR_LIPOPROTEIN"/>
    <property type="match status" value="1"/>
</dbReference>
<evidence type="ECO:0008006" key="3">
    <source>
        <dbReference type="Google" id="ProtNLM"/>
    </source>
</evidence>
<protein>
    <recommendedName>
        <fullName evidence="3">Lipoprotein</fullName>
    </recommendedName>
</protein>
<accession>A0ABS4BT62</accession>
<name>A0ABS4BT62_9FLAO</name>
<proteinExistence type="predicted"/>
<organism evidence="1 2">
    <name type="scientific">Mariniflexile gromovii</name>
    <dbReference type="NCBI Taxonomy" id="362523"/>
    <lineage>
        <taxon>Bacteria</taxon>
        <taxon>Pseudomonadati</taxon>
        <taxon>Bacteroidota</taxon>
        <taxon>Flavobacteriia</taxon>
        <taxon>Flavobacteriales</taxon>
        <taxon>Flavobacteriaceae</taxon>
        <taxon>Mariniflexile</taxon>
    </lineage>
</organism>
<dbReference type="EMBL" id="JAGJCB010000005">
    <property type="protein sequence ID" value="MBP0903598.1"/>
    <property type="molecule type" value="Genomic_DNA"/>
</dbReference>
<comment type="caution">
    <text evidence="1">The sequence shown here is derived from an EMBL/GenBank/DDBJ whole genome shotgun (WGS) entry which is preliminary data.</text>
</comment>
<keyword evidence="2" id="KW-1185">Reference proteome</keyword>